<accession>A0A6M5Z5V3</accession>
<sequence length="42" mass="5089">MITPRSTPRVRARRCRLPQRHDPLRFEGCVLSPRNRRGHPRR</sequence>
<gene>
    <name evidence="1" type="ORF">FTUN_8432</name>
</gene>
<dbReference type="KEGG" id="ftj:FTUN_8432"/>
<dbReference type="AlphaFoldDB" id="A0A6M5Z5V3"/>
<keyword evidence="2" id="KW-1185">Reference proteome</keyword>
<organism evidence="1 2">
    <name type="scientific">Frigoriglobus tundricola</name>
    <dbReference type="NCBI Taxonomy" id="2774151"/>
    <lineage>
        <taxon>Bacteria</taxon>
        <taxon>Pseudomonadati</taxon>
        <taxon>Planctomycetota</taxon>
        <taxon>Planctomycetia</taxon>
        <taxon>Gemmatales</taxon>
        <taxon>Gemmataceae</taxon>
        <taxon>Frigoriglobus</taxon>
    </lineage>
</organism>
<dbReference type="EMBL" id="CP053452">
    <property type="protein sequence ID" value="QJX00794.1"/>
    <property type="molecule type" value="Genomic_DNA"/>
</dbReference>
<evidence type="ECO:0000313" key="1">
    <source>
        <dbReference type="EMBL" id="QJX00794.1"/>
    </source>
</evidence>
<name>A0A6M5Z5V3_9BACT</name>
<protein>
    <submittedName>
        <fullName evidence="1">Uncharacterized protein</fullName>
    </submittedName>
</protein>
<dbReference type="Proteomes" id="UP000503447">
    <property type="component" value="Chromosome"/>
</dbReference>
<proteinExistence type="predicted"/>
<reference evidence="2" key="1">
    <citation type="submission" date="2020-05" db="EMBL/GenBank/DDBJ databases">
        <title>Frigoriglobus tundricola gen. nov., sp. nov., a psychrotolerant cellulolytic planctomycete of the family Gemmataceae with two divergent copies of 16S rRNA gene.</title>
        <authorList>
            <person name="Kulichevskaya I.S."/>
            <person name="Ivanova A.A."/>
            <person name="Naumoff D.G."/>
            <person name="Beletsky A.V."/>
            <person name="Rijpstra W.I.C."/>
            <person name="Sinninghe Damste J.S."/>
            <person name="Mardanov A.V."/>
            <person name="Ravin N.V."/>
            <person name="Dedysh S.N."/>
        </authorList>
    </citation>
    <scope>NUCLEOTIDE SEQUENCE [LARGE SCALE GENOMIC DNA]</scope>
    <source>
        <strain evidence="2">PL17</strain>
    </source>
</reference>
<evidence type="ECO:0000313" key="2">
    <source>
        <dbReference type="Proteomes" id="UP000503447"/>
    </source>
</evidence>